<dbReference type="Proteomes" id="UP001600888">
    <property type="component" value="Unassembled WGS sequence"/>
</dbReference>
<comment type="caution">
    <text evidence="2">The sequence shown here is derived from an EMBL/GenBank/DDBJ whole genome shotgun (WGS) entry which is preliminary data.</text>
</comment>
<evidence type="ECO:0000313" key="3">
    <source>
        <dbReference type="Proteomes" id="UP001600888"/>
    </source>
</evidence>
<protein>
    <submittedName>
        <fullName evidence="2">Uncharacterized protein</fullName>
    </submittedName>
</protein>
<proteinExistence type="predicted"/>
<feature type="region of interest" description="Disordered" evidence="1">
    <location>
        <begin position="19"/>
        <end position="73"/>
    </location>
</feature>
<organism evidence="2 3">
    <name type="scientific">Diaporthe vaccinii</name>
    <dbReference type="NCBI Taxonomy" id="105482"/>
    <lineage>
        <taxon>Eukaryota</taxon>
        <taxon>Fungi</taxon>
        <taxon>Dikarya</taxon>
        <taxon>Ascomycota</taxon>
        <taxon>Pezizomycotina</taxon>
        <taxon>Sordariomycetes</taxon>
        <taxon>Sordariomycetidae</taxon>
        <taxon>Diaporthales</taxon>
        <taxon>Diaporthaceae</taxon>
        <taxon>Diaporthe</taxon>
        <taxon>Diaporthe eres species complex</taxon>
    </lineage>
</organism>
<evidence type="ECO:0000256" key="1">
    <source>
        <dbReference type="SAM" id="MobiDB-lite"/>
    </source>
</evidence>
<name>A0ABR4EQN8_9PEZI</name>
<keyword evidence="3" id="KW-1185">Reference proteome</keyword>
<accession>A0ABR4EQN8</accession>
<feature type="region of interest" description="Disordered" evidence="1">
    <location>
        <begin position="86"/>
        <end position="117"/>
    </location>
</feature>
<reference evidence="2 3" key="1">
    <citation type="submission" date="2024-03" db="EMBL/GenBank/DDBJ databases">
        <title>A high-quality draft genome sequence of Diaporthe vaccinii, a causative agent of upright dieback and viscid rot disease in cranberry plants.</title>
        <authorList>
            <person name="Sarrasin M."/>
            <person name="Lang B.F."/>
            <person name="Burger G."/>
        </authorList>
    </citation>
    <scope>NUCLEOTIDE SEQUENCE [LARGE SCALE GENOMIC DNA]</scope>
    <source>
        <strain evidence="2 3">IS7</strain>
    </source>
</reference>
<dbReference type="EMBL" id="JBAWTH010000034">
    <property type="protein sequence ID" value="KAL2284746.1"/>
    <property type="molecule type" value="Genomic_DNA"/>
</dbReference>
<sequence length="167" mass="18420">MPSGLQKWLAWLTQPIDPRAKRSMHSKEHGSIDILQPRLAQSPPQKGVPSKEASSAVLYHERPSPPLNKDSSVPLHQFLPACTASRQVPSSVKLGRRSSAPGIPRQPPSNTAATPNLRRHTARVYLLTAASTFWAPSLMPSFAFSRTSSPEEMAFSRPPHLCQSRNR</sequence>
<gene>
    <name evidence="2" type="ORF">FJTKL_08603</name>
</gene>
<evidence type="ECO:0000313" key="2">
    <source>
        <dbReference type="EMBL" id="KAL2284746.1"/>
    </source>
</evidence>